<evidence type="ECO:0000313" key="1">
    <source>
        <dbReference type="EMBL" id="MEQ3552590.1"/>
    </source>
</evidence>
<name>A0ABV1KDR5_9PSEU</name>
<proteinExistence type="predicted"/>
<dbReference type="EMBL" id="JBEDNQ010000008">
    <property type="protein sequence ID" value="MEQ3552590.1"/>
    <property type="molecule type" value="Genomic_DNA"/>
</dbReference>
<comment type="caution">
    <text evidence="1">The sequence shown here is derived from an EMBL/GenBank/DDBJ whole genome shotgun (WGS) entry which is preliminary data.</text>
</comment>
<reference evidence="1 2" key="1">
    <citation type="submission" date="2024-03" db="EMBL/GenBank/DDBJ databases">
        <title>Draft genome sequence of Pseudonocardia nematodicida JCM 31783.</title>
        <authorList>
            <person name="Butdee W."/>
            <person name="Duangmal K."/>
        </authorList>
    </citation>
    <scope>NUCLEOTIDE SEQUENCE [LARGE SCALE GENOMIC DNA]</scope>
    <source>
        <strain evidence="1 2">JCM 31783</strain>
    </source>
</reference>
<keyword evidence="2" id="KW-1185">Reference proteome</keyword>
<organism evidence="1 2">
    <name type="scientific">Pseudonocardia nematodicida</name>
    <dbReference type="NCBI Taxonomy" id="1206997"/>
    <lineage>
        <taxon>Bacteria</taxon>
        <taxon>Bacillati</taxon>
        <taxon>Actinomycetota</taxon>
        <taxon>Actinomycetes</taxon>
        <taxon>Pseudonocardiales</taxon>
        <taxon>Pseudonocardiaceae</taxon>
        <taxon>Pseudonocardia</taxon>
    </lineage>
</organism>
<protein>
    <submittedName>
        <fullName evidence="1">Uncharacterized protein</fullName>
    </submittedName>
</protein>
<evidence type="ECO:0000313" key="2">
    <source>
        <dbReference type="Proteomes" id="UP001494902"/>
    </source>
</evidence>
<gene>
    <name evidence="1" type="ORF">WIS52_19120</name>
</gene>
<sequence length="60" mass="7074">MNPFRRIQAHFREAVEASREAGREARERAVAEHGQGAWDEQAPGWMQRWLDANEQERKPE</sequence>
<accession>A0ABV1KDR5</accession>
<dbReference type="Proteomes" id="UP001494902">
    <property type="component" value="Unassembled WGS sequence"/>
</dbReference>
<dbReference type="RefSeq" id="WP_349299666.1">
    <property type="nucleotide sequence ID" value="NZ_JBEDNQ010000008.1"/>
</dbReference>